<protein>
    <submittedName>
        <fullName evidence="2">Uncharacterized protein</fullName>
    </submittedName>
</protein>
<dbReference type="WBParaSite" id="sdigi.contig131.g4966.t1">
    <property type="protein sequence ID" value="sdigi.contig131.g4966.t1"/>
    <property type="gene ID" value="sdigi.contig131.g4966"/>
</dbReference>
<organism evidence="1 2">
    <name type="scientific">Setaria digitata</name>
    <dbReference type="NCBI Taxonomy" id="48799"/>
    <lineage>
        <taxon>Eukaryota</taxon>
        <taxon>Metazoa</taxon>
        <taxon>Ecdysozoa</taxon>
        <taxon>Nematoda</taxon>
        <taxon>Chromadorea</taxon>
        <taxon>Rhabditida</taxon>
        <taxon>Spirurina</taxon>
        <taxon>Spiruromorpha</taxon>
        <taxon>Filarioidea</taxon>
        <taxon>Setariidae</taxon>
        <taxon>Setaria</taxon>
    </lineage>
</organism>
<dbReference type="Proteomes" id="UP000887581">
    <property type="component" value="Unplaced"/>
</dbReference>
<dbReference type="AlphaFoldDB" id="A0A915PKX8"/>
<keyword evidence="1" id="KW-1185">Reference proteome</keyword>
<proteinExistence type="predicted"/>
<evidence type="ECO:0000313" key="1">
    <source>
        <dbReference type="Proteomes" id="UP000887581"/>
    </source>
</evidence>
<reference evidence="2" key="1">
    <citation type="submission" date="2022-11" db="UniProtKB">
        <authorList>
            <consortium name="WormBaseParasite"/>
        </authorList>
    </citation>
    <scope>IDENTIFICATION</scope>
</reference>
<sequence>MNKADRYVNEWYRIVQEEAKFSKPKMVTIASDLHQSFLWLHPAQWCSLLKGYAVPEGTTSAYQQLTCD</sequence>
<accession>A0A915PKX8</accession>
<name>A0A915PKX8_9BILA</name>
<evidence type="ECO:0000313" key="2">
    <source>
        <dbReference type="WBParaSite" id="sdigi.contig131.g4966.t1"/>
    </source>
</evidence>